<accession>A0A2M7X5M5</accession>
<proteinExistence type="predicted"/>
<dbReference type="EMBL" id="PFWY01000008">
    <property type="protein sequence ID" value="PJA41448.1"/>
    <property type="molecule type" value="Genomic_DNA"/>
</dbReference>
<evidence type="ECO:0000313" key="2">
    <source>
        <dbReference type="Proteomes" id="UP000230683"/>
    </source>
</evidence>
<dbReference type="AlphaFoldDB" id="A0A2M7X5M5"/>
<name>A0A2M7X5M5_UNCKA</name>
<dbReference type="Proteomes" id="UP000230683">
    <property type="component" value="Unassembled WGS sequence"/>
</dbReference>
<gene>
    <name evidence="1" type="ORF">CO178_00150</name>
</gene>
<protein>
    <submittedName>
        <fullName evidence="1">Uncharacterized protein</fullName>
    </submittedName>
</protein>
<comment type="caution">
    <text evidence="1">The sequence shown here is derived from an EMBL/GenBank/DDBJ whole genome shotgun (WGS) entry which is preliminary data.</text>
</comment>
<reference evidence="2" key="1">
    <citation type="submission" date="2017-09" db="EMBL/GenBank/DDBJ databases">
        <title>Depth-based differentiation of microbial function through sediment-hosted aquifers and enrichment of novel symbionts in the deep terrestrial subsurface.</title>
        <authorList>
            <person name="Probst A.J."/>
            <person name="Ladd B."/>
            <person name="Jarett J.K."/>
            <person name="Geller-Mcgrath D.E."/>
            <person name="Sieber C.M.K."/>
            <person name="Emerson J.B."/>
            <person name="Anantharaman K."/>
            <person name="Thomas B.C."/>
            <person name="Malmstrom R."/>
            <person name="Stieglmeier M."/>
            <person name="Klingl A."/>
            <person name="Woyke T."/>
            <person name="Ryan C.M."/>
            <person name="Banfield J.F."/>
        </authorList>
    </citation>
    <scope>NUCLEOTIDE SEQUENCE [LARGE SCALE GENOMIC DNA]</scope>
</reference>
<organism evidence="1 2">
    <name type="scientific">candidate division WWE3 bacterium CG_4_9_14_3_um_filter_34_6</name>
    <dbReference type="NCBI Taxonomy" id="1975079"/>
    <lineage>
        <taxon>Bacteria</taxon>
        <taxon>Katanobacteria</taxon>
    </lineage>
</organism>
<sequence>MNQGVLPYKCPTFRNEMLEIGDPVVDFIGGNTDIVAYELRKIQRLCYPSGYDPNNAFSGNTRLLCEMPICTALTDIARDNPLPPYYRARFISVSTPQNPPKRSHYIFSRFRTDWFGCLTFGQFIKPMKGETFARGDRLDRVVSAINLHQLEDIELVIFSDDIALLHGNIRSVPLVMDGVVYDLG</sequence>
<evidence type="ECO:0000313" key="1">
    <source>
        <dbReference type="EMBL" id="PJA41448.1"/>
    </source>
</evidence>